<keyword evidence="7" id="KW-1185">Reference proteome</keyword>
<dbReference type="PRINTS" id="PR00455">
    <property type="entry name" value="HTHTETR"/>
</dbReference>
<proteinExistence type="predicted"/>
<dbReference type="PROSITE" id="PS50977">
    <property type="entry name" value="HTH_TETR_2"/>
    <property type="match status" value="1"/>
</dbReference>
<evidence type="ECO:0000256" key="4">
    <source>
        <dbReference type="PROSITE-ProRule" id="PRU00335"/>
    </source>
</evidence>
<dbReference type="Proteomes" id="UP000061457">
    <property type="component" value="Chromosome II"/>
</dbReference>
<organism evidence="6 7">
    <name type="scientific">Pseudoalteromonas phenolica</name>
    <dbReference type="NCBI Taxonomy" id="161398"/>
    <lineage>
        <taxon>Bacteria</taxon>
        <taxon>Pseudomonadati</taxon>
        <taxon>Pseudomonadota</taxon>
        <taxon>Gammaproteobacteria</taxon>
        <taxon>Alteromonadales</taxon>
        <taxon>Pseudoalteromonadaceae</taxon>
        <taxon>Pseudoalteromonas</taxon>
    </lineage>
</organism>
<dbReference type="Gene3D" id="1.10.10.60">
    <property type="entry name" value="Homeodomain-like"/>
    <property type="match status" value="1"/>
</dbReference>
<dbReference type="PANTHER" id="PTHR30055">
    <property type="entry name" value="HTH-TYPE TRANSCRIPTIONAL REGULATOR RUTR"/>
    <property type="match status" value="1"/>
</dbReference>
<sequence>MAVIERKIMKLSDQKKLHILAAAEQLFYEQGVDATSMDDIAKLAKVSKRTVYNHFDTKEQLFHAILFKMKDELMSTEAVVFDLSKPLHAQLQAIAEQEVQLLTSENFLRIAKIAFMQMLKDPELASQLGSNKVGCMIFIETFLKDAVDANALAIDDIEFAAKQFLFQLKSFIFYPHLYGFEKPTPEQQKHIIEQTITMFLARYENK</sequence>
<evidence type="ECO:0000259" key="5">
    <source>
        <dbReference type="PROSITE" id="PS50977"/>
    </source>
</evidence>
<gene>
    <name evidence="6" type="ORF">PP2015_3609</name>
</gene>
<dbReference type="InterPro" id="IPR001647">
    <property type="entry name" value="HTH_TetR"/>
</dbReference>
<dbReference type="Pfam" id="PF00440">
    <property type="entry name" value="TetR_N"/>
    <property type="match status" value="1"/>
</dbReference>
<keyword evidence="3" id="KW-0804">Transcription</keyword>
<dbReference type="GO" id="GO:0000976">
    <property type="term" value="F:transcription cis-regulatory region binding"/>
    <property type="evidence" value="ECO:0007669"/>
    <property type="project" value="TreeGrafter"/>
</dbReference>
<dbReference type="KEGG" id="pphe:PP2015_3609"/>
<keyword evidence="1" id="KW-0805">Transcription regulation</keyword>
<dbReference type="InterPro" id="IPR023772">
    <property type="entry name" value="DNA-bd_HTH_TetR-type_CS"/>
</dbReference>
<evidence type="ECO:0000256" key="2">
    <source>
        <dbReference type="ARBA" id="ARBA00023125"/>
    </source>
</evidence>
<dbReference type="GO" id="GO:0003700">
    <property type="term" value="F:DNA-binding transcription factor activity"/>
    <property type="evidence" value="ECO:0007669"/>
    <property type="project" value="TreeGrafter"/>
</dbReference>
<evidence type="ECO:0000256" key="3">
    <source>
        <dbReference type="ARBA" id="ARBA00023163"/>
    </source>
</evidence>
<dbReference type="Gene3D" id="1.10.357.10">
    <property type="entry name" value="Tetracycline Repressor, domain 2"/>
    <property type="match status" value="1"/>
</dbReference>
<dbReference type="PATRIC" id="fig|161398.10.peg.3684"/>
<dbReference type="STRING" id="161398.PP2015_3609"/>
<feature type="DNA-binding region" description="H-T-H motif" evidence="4">
    <location>
        <begin position="36"/>
        <end position="55"/>
    </location>
</feature>
<name>A0A0S2K7S1_9GAMM</name>
<dbReference type="InterPro" id="IPR039536">
    <property type="entry name" value="TetR_C_Proteobacteria"/>
</dbReference>
<evidence type="ECO:0000313" key="6">
    <source>
        <dbReference type="EMBL" id="ALO44083.1"/>
    </source>
</evidence>
<dbReference type="Pfam" id="PF14246">
    <property type="entry name" value="TetR_C_7"/>
    <property type="match status" value="1"/>
</dbReference>
<evidence type="ECO:0000313" key="7">
    <source>
        <dbReference type="Proteomes" id="UP000061457"/>
    </source>
</evidence>
<dbReference type="SUPFAM" id="SSF46689">
    <property type="entry name" value="Homeodomain-like"/>
    <property type="match status" value="1"/>
</dbReference>
<reference evidence="6 7" key="1">
    <citation type="submission" date="2015-11" db="EMBL/GenBank/DDBJ databases">
        <authorList>
            <person name="Zhang Y."/>
            <person name="Guo Z."/>
        </authorList>
    </citation>
    <scope>NUCLEOTIDE SEQUENCE [LARGE SCALE GENOMIC DNA]</scope>
    <source>
        <strain evidence="6 7">KCTC 12086</strain>
    </source>
</reference>
<dbReference type="PANTHER" id="PTHR30055:SF224">
    <property type="entry name" value="TRANSCRIPTIONAL REGULATOR TETR FAMILY"/>
    <property type="match status" value="1"/>
</dbReference>
<dbReference type="AlphaFoldDB" id="A0A0S2K7S1"/>
<evidence type="ECO:0000256" key="1">
    <source>
        <dbReference type="ARBA" id="ARBA00023015"/>
    </source>
</evidence>
<feature type="domain" description="HTH tetR-type" evidence="5">
    <location>
        <begin position="13"/>
        <end position="73"/>
    </location>
</feature>
<protein>
    <submittedName>
        <fullName evidence="6">TetR family transcriptional regulator</fullName>
    </submittedName>
</protein>
<accession>A0A0S2K7S1</accession>
<dbReference type="EMBL" id="CP013188">
    <property type="protein sequence ID" value="ALO44083.1"/>
    <property type="molecule type" value="Genomic_DNA"/>
</dbReference>
<dbReference type="InterPro" id="IPR009057">
    <property type="entry name" value="Homeodomain-like_sf"/>
</dbReference>
<dbReference type="InterPro" id="IPR050109">
    <property type="entry name" value="HTH-type_TetR-like_transc_reg"/>
</dbReference>
<dbReference type="FunFam" id="1.10.10.60:FF:000141">
    <property type="entry name" value="TetR family transcriptional regulator"/>
    <property type="match status" value="1"/>
</dbReference>
<keyword evidence="2 4" id="KW-0238">DNA-binding</keyword>
<dbReference type="PROSITE" id="PS01081">
    <property type="entry name" value="HTH_TETR_1"/>
    <property type="match status" value="1"/>
</dbReference>